<evidence type="ECO:0000313" key="5">
    <source>
        <dbReference type="EMBL" id="KAG6958162.1"/>
    </source>
</evidence>
<name>A0A8J5IVV5_9STRA</name>
<dbReference type="AlphaFoldDB" id="A0A8J5IVV5"/>
<evidence type="ECO:0000256" key="3">
    <source>
        <dbReference type="ARBA" id="ARBA00022525"/>
    </source>
</evidence>
<gene>
    <name evidence="5" type="ORF">JG688_00010630</name>
</gene>
<proteinExistence type="predicted"/>
<comment type="caution">
    <text evidence="5">The sequence shown here is derived from an EMBL/GenBank/DDBJ whole genome shotgun (WGS) entry which is preliminary data.</text>
</comment>
<evidence type="ECO:0000256" key="1">
    <source>
        <dbReference type="ARBA" id="ARBA00004340"/>
    </source>
</evidence>
<keyword evidence="6" id="KW-1185">Reference proteome</keyword>
<dbReference type="GO" id="GO:0043657">
    <property type="term" value="C:host cell"/>
    <property type="evidence" value="ECO:0007669"/>
    <property type="project" value="UniProtKB-SubCell"/>
</dbReference>
<dbReference type="GO" id="GO:0005576">
    <property type="term" value="C:extracellular region"/>
    <property type="evidence" value="ECO:0007669"/>
    <property type="project" value="UniProtKB-SubCell"/>
</dbReference>
<feature type="domain" description="Crinkler effector protein N-terminal" evidence="4">
    <location>
        <begin position="18"/>
        <end position="122"/>
    </location>
</feature>
<comment type="subcellular location">
    <subcellularLocation>
        <location evidence="1">Host cell</location>
    </subcellularLocation>
    <subcellularLocation>
        <location evidence="2">Secreted</location>
    </subcellularLocation>
</comment>
<sequence length="146" mass="16409">MAAEQKATEEDFLRDITYVVVNNGACTSVQISDKKKSIALRKMIGEQEQINCPLSNVNLYTVKTGWLIIDGATLLRIEDEGPNEDAKKTMVNENKMNPMARLGIFNFPRKKDEKPDEVHVLVLLPGPVGKSKWKQEGPFEYNLADS</sequence>
<keyword evidence="3" id="KW-0964">Secreted</keyword>
<evidence type="ECO:0000259" key="4">
    <source>
        <dbReference type="Pfam" id="PF20147"/>
    </source>
</evidence>
<evidence type="ECO:0000313" key="6">
    <source>
        <dbReference type="Proteomes" id="UP000709295"/>
    </source>
</evidence>
<protein>
    <recommendedName>
        <fullName evidence="4">Crinkler effector protein N-terminal domain-containing protein</fullName>
    </recommendedName>
</protein>
<dbReference type="Pfam" id="PF20147">
    <property type="entry name" value="Crinkler"/>
    <property type="match status" value="1"/>
</dbReference>
<dbReference type="Proteomes" id="UP000709295">
    <property type="component" value="Unassembled WGS sequence"/>
</dbReference>
<reference evidence="5" key="1">
    <citation type="submission" date="2021-01" db="EMBL/GenBank/DDBJ databases">
        <title>Phytophthora aleatoria, a newly-described species from Pinus radiata is distinct from Phytophthora cactorum isolates based on comparative genomics.</title>
        <authorList>
            <person name="Mcdougal R."/>
            <person name="Panda P."/>
            <person name="Williams N."/>
            <person name="Studholme D.J."/>
        </authorList>
    </citation>
    <scope>NUCLEOTIDE SEQUENCE</scope>
    <source>
        <strain evidence="5">NZFS 4037</strain>
    </source>
</reference>
<dbReference type="InterPro" id="IPR045379">
    <property type="entry name" value="Crinkler_N"/>
</dbReference>
<dbReference type="EMBL" id="JAENGY010000685">
    <property type="protein sequence ID" value="KAG6958162.1"/>
    <property type="molecule type" value="Genomic_DNA"/>
</dbReference>
<evidence type="ECO:0000256" key="2">
    <source>
        <dbReference type="ARBA" id="ARBA00004613"/>
    </source>
</evidence>
<accession>A0A8J5IVV5</accession>
<organism evidence="5 6">
    <name type="scientific">Phytophthora aleatoria</name>
    <dbReference type="NCBI Taxonomy" id="2496075"/>
    <lineage>
        <taxon>Eukaryota</taxon>
        <taxon>Sar</taxon>
        <taxon>Stramenopiles</taxon>
        <taxon>Oomycota</taxon>
        <taxon>Peronosporomycetes</taxon>
        <taxon>Peronosporales</taxon>
        <taxon>Peronosporaceae</taxon>
        <taxon>Phytophthora</taxon>
    </lineage>
</organism>